<dbReference type="AlphaFoldDB" id="A0A6G0WTJ0"/>
<keyword evidence="2" id="KW-1185">Reference proteome</keyword>
<dbReference type="VEuPathDB" id="FungiDB:AeMF1_016224"/>
<evidence type="ECO:0000313" key="2">
    <source>
        <dbReference type="Proteomes" id="UP000481153"/>
    </source>
</evidence>
<dbReference type="EMBL" id="VJMJ01000150">
    <property type="protein sequence ID" value="KAF0730810.1"/>
    <property type="molecule type" value="Genomic_DNA"/>
</dbReference>
<comment type="caution">
    <text evidence="1">The sequence shown here is derived from an EMBL/GenBank/DDBJ whole genome shotgun (WGS) entry which is preliminary data.</text>
</comment>
<dbReference type="Proteomes" id="UP000481153">
    <property type="component" value="Unassembled WGS sequence"/>
</dbReference>
<gene>
    <name evidence="1" type="ORF">Ae201684_011812</name>
</gene>
<name>A0A6G0WTJ0_9STRA</name>
<proteinExistence type="predicted"/>
<protein>
    <submittedName>
        <fullName evidence="1">Uncharacterized protein</fullName>
    </submittedName>
</protein>
<organism evidence="1 2">
    <name type="scientific">Aphanomyces euteiches</name>
    <dbReference type="NCBI Taxonomy" id="100861"/>
    <lineage>
        <taxon>Eukaryota</taxon>
        <taxon>Sar</taxon>
        <taxon>Stramenopiles</taxon>
        <taxon>Oomycota</taxon>
        <taxon>Saprolegniomycetes</taxon>
        <taxon>Saprolegniales</taxon>
        <taxon>Verrucalvaceae</taxon>
        <taxon>Aphanomyces</taxon>
    </lineage>
</organism>
<reference evidence="1 2" key="1">
    <citation type="submission" date="2019-07" db="EMBL/GenBank/DDBJ databases">
        <title>Genomics analysis of Aphanomyces spp. identifies a new class of oomycete effector associated with host adaptation.</title>
        <authorList>
            <person name="Gaulin E."/>
        </authorList>
    </citation>
    <scope>NUCLEOTIDE SEQUENCE [LARGE SCALE GENOMIC DNA]</scope>
    <source>
        <strain evidence="1 2">ATCC 201684</strain>
    </source>
</reference>
<accession>A0A6G0WTJ0</accession>
<sequence length="185" mass="20817">MALETFLRCAVGWRVIPPVLDHIASCSPNLLEELIVRAFDAPKTFNDLLGRDASLLLTTEQMRNATAGLQLIFEGLKRQKLTYPSSSTPQETEQAWEATLRQLQTALGPIPHRDAISWALLKQWKRQVKQNQQQEQECANSSTSFAELDWKVGVVVARSSDVDNSPNVYVRLKWTLESGEAYSCV</sequence>
<evidence type="ECO:0000313" key="1">
    <source>
        <dbReference type="EMBL" id="KAF0730810.1"/>
    </source>
</evidence>